<name>A0AAU7DSL8_9BACT</name>
<keyword evidence="1" id="KW-1133">Transmembrane helix</keyword>
<organism evidence="2">
    <name type="scientific">Telmatobacter sp. DSM 110680</name>
    <dbReference type="NCBI Taxonomy" id="3036704"/>
    <lineage>
        <taxon>Bacteria</taxon>
        <taxon>Pseudomonadati</taxon>
        <taxon>Acidobacteriota</taxon>
        <taxon>Terriglobia</taxon>
        <taxon>Terriglobales</taxon>
        <taxon>Acidobacteriaceae</taxon>
        <taxon>Telmatobacter</taxon>
    </lineage>
</organism>
<reference evidence="2" key="1">
    <citation type="submission" date="2023-03" db="EMBL/GenBank/DDBJ databases">
        <title>Edaphobacter sp.</title>
        <authorList>
            <person name="Huber K.J."/>
            <person name="Papendorf J."/>
            <person name="Pilke C."/>
            <person name="Bunk B."/>
            <person name="Sproeer C."/>
            <person name="Pester M."/>
        </authorList>
    </citation>
    <scope>NUCLEOTIDE SEQUENCE</scope>
    <source>
        <strain evidence="2">DSM 110680</strain>
    </source>
</reference>
<dbReference type="AlphaFoldDB" id="A0AAU7DSL8"/>
<sequence length="173" mass="18469">MFCSGCGQALAQGQPVCPQCGRPAAATTAPPPLVPNLAFEVATYANRVRALSTVWFIYGGLSLLLGIVGLAFANSFLNGNGFWMRGPWPHGNFPLGPGFGSAILHFAWIMVILRSGLAFAAGWGLMERAPWGRVVAIVAAFLSLLKIPFGTALAIWTLVTLLGYRNTTLYDQL</sequence>
<evidence type="ECO:0000313" key="2">
    <source>
        <dbReference type="EMBL" id="XBH19726.1"/>
    </source>
</evidence>
<feature type="transmembrane region" description="Helical" evidence="1">
    <location>
        <begin position="97"/>
        <end position="122"/>
    </location>
</feature>
<gene>
    <name evidence="2" type="ORF">P8935_10515</name>
</gene>
<dbReference type="RefSeq" id="WP_348264947.1">
    <property type="nucleotide sequence ID" value="NZ_CP121196.1"/>
</dbReference>
<evidence type="ECO:0000256" key="1">
    <source>
        <dbReference type="SAM" id="Phobius"/>
    </source>
</evidence>
<accession>A0AAU7DSL8</accession>
<keyword evidence="1" id="KW-0472">Membrane</keyword>
<keyword evidence="1" id="KW-0812">Transmembrane</keyword>
<feature type="transmembrane region" description="Helical" evidence="1">
    <location>
        <begin position="134"/>
        <end position="159"/>
    </location>
</feature>
<proteinExistence type="predicted"/>
<dbReference type="EMBL" id="CP121196">
    <property type="protein sequence ID" value="XBH19726.1"/>
    <property type="molecule type" value="Genomic_DNA"/>
</dbReference>
<feature type="transmembrane region" description="Helical" evidence="1">
    <location>
        <begin position="55"/>
        <end position="77"/>
    </location>
</feature>
<protein>
    <recommendedName>
        <fullName evidence="3">Zinc-ribbon domain-containing protein</fullName>
    </recommendedName>
</protein>
<evidence type="ECO:0008006" key="3">
    <source>
        <dbReference type="Google" id="ProtNLM"/>
    </source>
</evidence>